<evidence type="ECO:0000259" key="3">
    <source>
        <dbReference type="Pfam" id="PF05569"/>
    </source>
</evidence>
<keyword evidence="2" id="KW-0472">Membrane</keyword>
<evidence type="ECO:0000256" key="1">
    <source>
        <dbReference type="SAM" id="MobiDB-lite"/>
    </source>
</evidence>
<dbReference type="EMBL" id="BAAAZC010000048">
    <property type="protein sequence ID" value="GAA3992344.1"/>
    <property type="molecule type" value="Genomic_DNA"/>
</dbReference>
<sequence length="659" mass="75865">MESVFYNISQVLGIAIIHSLWQGLLVWFALRVLLICAPSLSSIKKHNAAMTAILLIGTLFIYTFVNQVQAHTWVNLAAANTKALLPDINFPLVNIHYTAQNNYYYYVIEGYLPYISAIYFVGLAFNILRMGLNWQKIAHIKRSMIPADTLQDYVDTLCQQLKINKYVSVNISRFVDVPCMIGFISPIILLPITLSTQLSAEEVKAILLHELTHIKRNDYLLNLVQQFISILLFFNPFAQLINRIINQERENRCDDLVVQTTAQPLVYAHALLKLEQTRQVRLQMALAATGKKYHLLNRIERIMKTQKPIGNMRHFLVAVAIMAAGISSIAWLNPTIANGKIAIKKVKITYPAVLTHLLNDTTHKKAVKAQKSVAAVKAAKSTKAIKAKRAAEAIYSSNFNDAELNKLTAEVEKYSNEVGKYYQSDDFLKQQKLLEEKGEAMQEFYNRPELKKMQEEQQQMSEDFQKNWGSTTETTKMGEDMGKIGEKIGAYYNSPDFKRMNEELKKKYGIKSEYHDDRKDENYQKYQDELQSKIPGEIKEQTEQLKKIGQEMRSHFNSPEFIKKRDELRMMSDSMRKAYHNPAIEQQKEEMRKLSQQMRSFSNNPELKKAQANLRQASKRLREYTQSPEFKKRMAEVRRQIEVADESATEADKNTDSAN</sequence>
<feature type="compositionally biased region" description="Polar residues" evidence="1">
    <location>
        <begin position="594"/>
        <end position="605"/>
    </location>
</feature>
<keyword evidence="5" id="KW-1185">Reference proteome</keyword>
<dbReference type="Pfam" id="PF05569">
    <property type="entry name" value="Peptidase_M56"/>
    <property type="match status" value="1"/>
</dbReference>
<keyword evidence="2" id="KW-1133">Transmembrane helix</keyword>
<feature type="transmembrane region" description="Helical" evidence="2">
    <location>
        <begin position="314"/>
        <end position="332"/>
    </location>
</feature>
<feature type="transmembrane region" description="Helical" evidence="2">
    <location>
        <begin position="48"/>
        <end position="65"/>
    </location>
</feature>
<protein>
    <recommendedName>
        <fullName evidence="3">Peptidase M56 domain-containing protein</fullName>
    </recommendedName>
</protein>
<keyword evidence="2" id="KW-0812">Transmembrane</keyword>
<proteinExistence type="predicted"/>
<dbReference type="PANTHER" id="PTHR34978">
    <property type="entry name" value="POSSIBLE SENSOR-TRANSDUCER PROTEIN BLAR"/>
    <property type="match status" value="1"/>
</dbReference>
<dbReference type="InterPro" id="IPR052173">
    <property type="entry name" value="Beta-lactam_resp_regulator"/>
</dbReference>
<dbReference type="Proteomes" id="UP001500742">
    <property type="component" value="Unassembled WGS sequence"/>
</dbReference>
<feature type="transmembrane region" description="Helical" evidence="2">
    <location>
        <begin position="12"/>
        <end position="36"/>
    </location>
</feature>
<feature type="compositionally biased region" description="Basic and acidic residues" evidence="1">
    <location>
        <begin position="650"/>
        <end position="659"/>
    </location>
</feature>
<evidence type="ECO:0000313" key="5">
    <source>
        <dbReference type="Proteomes" id="UP001500742"/>
    </source>
</evidence>
<comment type="caution">
    <text evidence="4">The sequence shown here is derived from an EMBL/GenBank/DDBJ whole genome shotgun (WGS) entry which is preliminary data.</text>
</comment>
<dbReference type="RefSeq" id="WP_259097496.1">
    <property type="nucleotide sequence ID" value="NZ_BAAAZC010000048.1"/>
</dbReference>
<dbReference type="Gene3D" id="3.30.2010.10">
    <property type="entry name" value="Metalloproteases ('zincins'), catalytic domain"/>
    <property type="match status" value="1"/>
</dbReference>
<feature type="compositionally biased region" description="Basic and acidic residues" evidence="1">
    <location>
        <begin position="629"/>
        <end position="642"/>
    </location>
</feature>
<feature type="transmembrane region" description="Helical" evidence="2">
    <location>
        <begin position="174"/>
        <end position="194"/>
    </location>
</feature>
<evidence type="ECO:0000256" key="2">
    <source>
        <dbReference type="SAM" id="Phobius"/>
    </source>
</evidence>
<dbReference type="InterPro" id="IPR008756">
    <property type="entry name" value="Peptidase_M56"/>
</dbReference>
<reference evidence="5" key="1">
    <citation type="journal article" date="2019" name="Int. J. Syst. Evol. Microbiol.">
        <title>The Global Catalogue of Microorganisms (GCM) 10K type strain sequencing project: providing services to taxonomists for standard genome sequencing and annotation.</title>
        <authorList>
            <consortium name="The Broad Institute Genomics Platform"/>
            <consortium name="The Broad Institute Genome Sequencing Center for Infectious Disease"/>
            <person name="Wu L."/>
            <person name="Ma J."/>
        </authorList>
    </citation>
    <scope>NUCLEOTIDE SEQUENCE [LARGE SCALE GENOMIC DNA]</scope>
    <source>
        <strain evidence="5">JCM 16601</strain>
    </source>
</reference>
<feature type="transmembrane region" description="Helical" evidence="2">
    <location>
        <begin position="223"/>
        <end position="242"/>
    </location>
</feature>
<dbReference type="PANTHER" id="PTHR34978:SF3">
    <property type="entry name" value="SLR0241 PROTEIN"/>
    <property type="match status" value="1"/>
</dbReference>
<evidence type="ECO:0000313" key="4">
    <source>
        <dbReference type="EMBL" id="GAA3992344.1"/>
    </source>
</evidence>
<accession>A0ABP7R4F6</accession>
<feature type="region of interest" description="Disordered" evidence="1">
    <location>
        <begin position="589"/>
        <end position="659"/>
    </location>
</feature>
<organism evidence="4 5">
    <name type="scientific">Mucilaginibacter dorajii</name>
    <dbReference type="NCBI Taxonomy" id="692994"/>
    <lineage>
        <taxon>Bacteria</taxon>
        <taxon>Pseudomonadati</taxon>
        <taxon>Bacteroidota</taxon>
        <taxon>Sphingobacteriia</taxon>
        <taxon>Sphingobacteriales</taxon>
        <taxon>Sphingobacteriaceae</taxon>
        <taxon>Mucilaginibacter</taxon>
    </lineage>
</organism>
<name>A0ABP7R4F6_9SPHI</name>
<gene>
    <name evidence="4" type="ORF">GCM10022210_52550</name>
</gene>
<dbReference type="CDD" id="cd07341">
    <property type="entry name" value="M56_BlaR1_MecR1_like"/>
    <property type="match status" value="1"/>
</dbReference>
<feature type="transmembrane region" description="Helical" evidence="2">
    <location>
        <begin position="111"/>
        <end position="132"/>
    </location>
</feature>
<feature type="domain" description="Peptidase M56" evidence="3">
    <location>
        <begin position="49"/>
        <end position="300"/>
    </location>
</feature>